<evidence type="ECO:0000313" key="2">
    <source>
        <dbReference type="EMBL" id="BBH10416.1"/>
    </source>
</evidence>
<dbReference type="AlphaFoldDB" id="A0A4Y1S398"/>
<reference evidence="2" key="1">
    <citation type="journal article" date="2019" name="Science">
        <title>Mutation of a bHLH transcription factor allowed almond domestication.</title>
        <authorList>
            <person name="Sanchez-Perez R."/>
            <person name="Pavan S."/>
            <person name="Mazzeo R."/>
            <person name="Moldovan C."/>
            <person name="Aiese Cigliano R."/>
            <person name="Del Cueto J."/>
            <person name="Ricciardi F."/>
            <person name="Lotti C."/>
            <person name="Ricciardi L."/>
            <person name="Dicenta F."/>
            <person name="Lopez-Marques R.L."/>
            <person name="Lindberg Moller B."/>
        </authorList>
    </citation>
    <scope>NUCLEOTIDE SEQUENCE</scope>
</reference>
<name>A0A4Y1S398_PRUDU</name>
<proteinExistence type="predicted"/>
<protein>
    <submittedName>
        <fullName evidence="2">Uncharacterized protein</fullName>
    </submittedName>
</protein>
<evidence type="ECO:0000256" key="1">
    <source>
        <dbReference type="SAM" id="MobiDB-lite"/>
    </source>
</evidence>
<dbReference type="EMBL" id="AP019304">
    <property type="protein sequence ID" value="BBH10416.1"/>
    <property type="molecule type" value="Genomic_DNA"/>
</dbReference>
<sequence>MACRTALRSALLIEACRPVHLTRSSASASFRTRGFPSPRLSGQFRTRVSTSPNGRTSTAPTTKTRRLCLRTNKARPKRPF</sequence>
<feature type="region of interest" description="Disordered" evidence="1">
    <location>
        <begin position="27"/>
        <end position="80"/>
    </location>
</feature>
<gene>
    <name evidence="2" type="ORF">Prudu_023201</name>
</gene>
<feature type="compositionally biased region" description="Polar residues" evidence="1">
    <location>
        <begin position="43"/>
        <end position="62"/>
    </location>
</feature>
<feature type="compositionally biased region" description="Basic residues" evidence="1">
    <location>
        <begin position="63"/>
        <end position="80"/>
    </location>
</feature>
<accession>A0A4Y1S398</accession>
<organism evidence="2">
    <name type="scientific">Prunus dulcis</name>
    <name type="common">Almond</name>
    <name type="synonym">Amygdalus dulcis</name>
    <dbReference type="NCBI Taxonomy" id="3755"/>
    <lineage>
        <taxon>Eukaryota</taxon>
        <taxon>Viridiplantae</taxon>
        <taxon>Streptophyta</taxon>
        <taxon>Embryophyta</taxon>
        <taxon>Tracheophyta</taxon>
        <taxon>Spermatophyta</taxon>
        <taxon>Magnoliopsida</taxon>
        <taxon>eudicotyledons</taxon>
        <taxon>Gunneridae</taxon>
        <taxon>Pentapetalae</taxon>
        <taxon>rosids</taxon>
        <taxon>fabids</taxon>
        <taxon>Rosales</taxon>
        <taxon>Rosaceae</taxon>
        <taxon>Amygdaloideae</taxon>
        <taxon>Amygdaleae</taxon>
        <taxon>Prunus</taxon>
    </lineage>
</organism>